<accession>A0A1M6SMU7</accession>
<dbReference type="Proteomes" id="UP000183997">
    <property type="component" value="Unassembled WGS sequence"/>
</dbReference>
<proteinExistence type="predicted"/>
<evidence type="ECO:0000313" key="1">
    <source>
        <dbReference type="EMBL" id="SHK46025.1"/>
    </source>
</evidence>
<dbReference type="AlphaFoldDB" id="A0A1M6SMU7"/>
<organism evidence="1 2">
    <name type="scientific">Desulforamulus aeronauticus DSM 10349</name>
    <dbReference type="NCBI Taxonomy" id="1121421"/>
    <lineage>
        <taxon>Bacteria</taxon>
        <taxon>Bacillati</taxon>
        <taxon>Bacillota</taxon>
        <taxon>Clostridia</taxon>
        <taxon>Eubacteriales</taxon>
        <taxon>Peptococcaceae</taxon>
        <taxon>Desulforamulus</taxon>
    </lineage>
</organism>
<sequence>MPEKTNGQSTVPPKPYKITPKEVYAEAGYGGCRKPDTKPKK</sequence>
<dbReference type="EMBL" id="FRAR01000014">
    <property type="protein sequence ID" value="SHK46025.1"/>
    <property type="molecule type" value="Genomic_DNA"/>
</dbReference>
<dbReference type="RefSeq" id="WP_274377388.1">
    <property type="nucleotide sequence ID" value="NZ_FRAR01000014.1"/>
</dbReference>
<protein>
    <submittedName>
        <fullName evidence="1">Uncharacterized protein</fullName>
    </submittedName>
</protein>
<evidence type="ECO:0000313" key="2">
    <source>
        <dbReference type="Proteomes" id="UP000183997"/>
    </source>
</evidence>
<reference evidence="2" key="1">
    <citation type="submission" date="2016-11" db="EMBL/GenBank/DDBJ databases">
        <authorList>
            <person name="Varghese N."/>
            <person name="Submissions S."/>
        </authorList>
    </citation>
    <scope>NUCLEOTIDE SEQUENCE [LARGE SCALE GENOMIC DNA]</scope>
    <source>
        <strain evidence="2">DSM 10349</strain>
    </source>
</reference>
<name>A0A1M6SMU7_9FIRM</name>
<keyword evidence="2" id="KW-1185">Reference proteome</keyword>
<gene>
    <name evidence="1" type="ORF">SAMN02745123_01912</name>
</gene>